<organism evidence="2 3">
    <name type="scientific">Ornithinibacillus halotolerans</name>
    <dbReference type="NCBI Taxonomy" id="1274357"/>
    <lineage>
        <taxon>Bacteria</taxon>
        <taxon>Bacillati</taxon>
        <taxon>Bacillota</taxon>
        <taxon>Bacilli</taxon>
        <taxon>Bacillales</taxon>
        <taxon>Bacillaceae</taxon>
        <taxon>Ornithinibacillus</taxon>
    </lineage>
</organism>
<comment type="caution">
    <text evidence="2">The sequence shown here is derived from an EMBL/GenBank/DDBJ whole genome shotgun (WGS) entry which is preliminary data.</text>
</comment>
<feature type="transmembrane region" description="Helical" evidence="1">
    <location>
        <begin position="7"/>
        <end position="28"/>
    </location>
</feature>
<evidence type="ECO:0000256" key="1">
    <source>
        <dbReference type="SAM" id="Phobius"/>
    </source>
</evidence>
<dbReference type="SUPFAM" id="SSF54427">
    <property type="entry name" value="NTF2-like"/>
    <property type="match status" value="1"/>
</dbReference>
<keyword evidence="1" id="KW-1133">Transmembrane helix</keyword>
<dbReference type="InterPro" id="IPR032710">
    <property type="entry name" value="NTF2-like_dom_sf"/>
</dbReference>
<evidence type="ECO:0000313" key="2">
    <source>
        <dbReference type="EMBL" id="GGA65853.1"/>
    </source>
</evidence>
<evidence type="ECO:0000313" key="3">
    <source>
        <dbReference type="Proteomes" id="UP000613512"/>
    </source>
</evidence>
<evidence type="ECO:0008006" key="4">
    <source>
        <dbReference type="Google" id="ProtNLM"/>
    </source>
</evidence>
<dbReference type="RefSeq" id="WP_188383319.1">
    <property type="nucleotide sequence ID" value="NZ_BMEY01000003.1"/>
</dbReference>
<keyword evidence="1" id="KW-0812">Transmembrane</keyword>
<keyword evidence="3" id="KW-1185">Reference proteome</keyword>
<accession>A0A916RQX9</accession>
<dbReference type="EMBL" id="BMEY01000003">
    <property type="protein sequence ID" value="GGA65853.1"/>
    <property type="molecule type" value="Genomic_DNA"/>
</dbReference>
<sequence length="165" mass="19315">MKRRNSIPAFIVLLLIAFAVSLILFIYFSIVNSPSNQAEAAVEEFYTYEQDGNFAESWSMFHPYMKAKFEKGHYLQDRAHVFLNHFGVQTFEFSLEDSELLKDFQIEDGVEPIGEVYQVTVTQRFEGKYGNFSIVQDVYTTELDGEWLVLWDYKKTEKNEETESN</sequence>
<dbReference type="AlphaFoldDB" id="A0A916RQX9"/>
<gene>
    <name evidence="2" type="ORF">GCM10008025_07090</name>
</gene>
<keyword evidence="1" id="KW-0472">Membrane</keyword>
<protein>
    <recommendedName>
        <fullName evidence="4">DUF4878 domain-containing protein</fullName>
    </recommendedName>
</protein>
<proteinExistence type="predicted"/>
<reference evidence="2" key="2">
    <citation type="submission" date="2020-09" db="EMBL/GenBank/DDBJ databases">
        <authorList>
            <person name="Sun Q."/>
            <person name="Zhou Y."/>
        </authorList>
    </citation>
    <scope>NUCLEOTIDE SEQUENCE</scope>
    <source>
        <strain evidence="2">CGMCC 1.12408</strain>
    </source>
</reference>
<dbReference type="Proteomes" id="UP000613512">
    <property type="component" value="Unassembled WGS sequence"/>
</dbReference>
<reference evidence="2" key="1">
    <citation type="journal article" date="2014" name="Int. J. Syst. Evol. Microbiol.">
        <title>Complete genome sequence of Corynebacterium casei LMG S-19264T (=DSM 44701T), isolated from a smear-ripened cheese.</title>
        <authorList>
            <consortium name="US DOE Joint Genome Institute (JGI-PGF)"/>
            <person name="Walter F."/>
            <person name="Albersmeier A."/>
            <person name="Kalinowski J."/>
            <person name="Ruckert C."/>
        </authorList>
    </citation>
    <scope>NUCLEOTIDE SEQUENCE</scope>
    <source>
        <strain evidence="2">CGMCC 1.12408</strain>
    </source>
</reference>
<name>A0A916RQX9_9BACI</name>